<dbReference type="PROSITE" id="PS51914">
    <property type="entry name" value="MRH"/>
    <property type="match status" value="1"/>
</dbReference>
<keyword evidence="10" id="KW-0653">Protein transport</keyword>
<evidence type="ECO:0000256" key="15">
    <source>
        <dbReference type="ARBA" id="ARBA00023136"/>
    </source>
</evidence>
<reference evidence="22" key="1">
    <citation type="submission" date="2025-08" db="UniProtKB">
        <authorList>
            <consortium name="RefSeq"/>
        </authorList>
    </citation>
    <scope>IDENTIFICATION</scope>
    <source>
        <tissue evidence="22">Gonads</tissue>
    </source>
</reference>
<keyword evidence="13" id="KW-0333">Golgi apparatus</keyword>
<dbReference type="InterPro" id="IPR009011">
    <property type="entry name" value="Man6P_isomerase_rcpt-bd_dom_sf"/>
</dbReference>
<dbReference type="InterPro" id="IPR044865">
    <property type="entry name" value="MRH_dom"/>
</dbReference>
<sequence>MASCNSVTTAGVVLVPYLLLLCFSGGATLKCTKTGPCSCSSSEGDIDLSPLANSDGSPRFKDVAPTAPADYAVYSWNPCTDFTEPVQSSNAVCNNIAVCQIYGSGTSYTYGYSLGKQESATFTNDDAGQVVLTYTDTGSNRNAKFTLICDRNVDSKLDVIGEDQNNINVHTFKLTTKYACVGKSGPSGGGLSGGTILIIIFILVAFLYFFLGMFVMVAYYKARGTDMIPNKNFWMGFPFLVKDGCVFVFRGCKSGEGSYQKV</sequence>
<evidence type="ECO:0000256" key="10">
    <source>
        <dbReference type="ARBA" id="ARBA00022927"/>
    </source>
</evidence>
<dbReference type="GO" id="GO:0010008">
    <property type="term" value="C:endosome membrane"/>
    <property type="evidence" value="ECO:0007669"/>
    <property type="project" value="UniProtKB-SubCell"/>
</dbReference>
<evidence type="ECO:0000256" key="5">
    <source>
        <dbReference type="ARBA" id="ARBA00005363"/>
    </source>
</evidence>
<evidence type="ECO:0000256" key="8">
    <source>
        <dbReference type="ARBA" id="ARBA00022692"/>
    </source>
</evidence>
<dbReference type="GO" id="GO:0000139">
    <property type="term" value="C:Golgi membrane"/>
    <property type="evidence" value="ECO:0007669"/>
    <property type="project" value="UniProtKB-SubCell"/>
</dbReference>
<keyword evidence="21" id="KW-1185">Reference proteome</keyword>
<dbReference type="AlphaFoldDB" id="A0A1S3IH01"/>
<evidence type="ECO:0000256" key="9">
    <source>
        <dbReference type="ARBA" id="ARBA00022729"/>
    </source>
</evidence>
<evidence type="ECO:0000256" key="11">
    <source>
        <dbReference type="ARBA" id="ARBA00022989"/>
    </source>
</evidence>
<keyword evidence="7" id="KW-0813">Transport</keyword>
<keyword evidence="9 19" id="KW-0732">Signal</keyword>
<dbReference type="InParanoid" id="A0A1S3IH01"/>
<comment type="subcellular location">
    <subcellularLocation>
        <location evidence="2">Cytoplasmic vesicle membrane</location>
        <topology evidence="2">Single-pass type I membrane protein</topology>
    </subcellularLocation>
    <subcellularLocation>
        <location evidence="3">Golgi apparatus membrane</location>
    </subcellularLocation>
    <subcellularLocation>
        <location evidence="1">Mitochondrion membrane</location>
        <topology evidence="1">Single-pass membrane protein</topology>
    </subcellularLocation>
    <subcellularLocation>
        <location evidence="4">Preautophagosomal structure membrane</location>
        <topology evidence="4">Single-pass type I membrane protein</topology>
    </subcellularLocation>
</comment>
<evidence type="ECO:0000256" key="3">
    <source>
        <dbReference type="ARBA" id="ARBA00004394"/>
    </source>
</evidence>
<dbReference type="GO" id="GO:0015031">
    <property type="term" value="P:protein transport"/>
    <property type="evidence" value="ECO:0007669"/>
    <property type="project" value="UniProtKB-KW"/>
</dbReference>
<evidence type="ECO:0000256" key="2">
    <source>
        <dbReference type="ARBA" id="ARBA00004358"/>
    </source>
</evidence>
<dbReference type="GO" id="GO:0006914">
    <property type="term" value="P:autophagy"/>
    <property type="evidence" value="ECO:0007669"/>
    <property type="project" value="UniProtKB-KW"/>
</dbReference>
<dbReference type="GO" id="GO:0034045">
    <property type="term" value="C:phagophore assembly site membrane"/>
    <property type="evidence" value="ECO:0007669"/>
    <property type="project" value="UniProtKB-SubCell"/>
</dbReference>
<keyword evidence="16" id="KW-1015">Disulfide bond</keyword>
<evidence type="ECO:0000256" key="16">
    <source>
        <dbReference type="ARBA" id="ARBA00023157"/>
    </source>
</evidence>
<dbReference type="Gene3D" id="2.70.130.10">
    <property type="entry name" value="Mannose-6-phosphate receptor binding domain"/>
    <property type="match status" value="1"/>
</dbReference>
<gene>
    <name evidence="22" type="primary">LOC106163645</name>
</gene>
<dbReference type="GeneID" id="106163645"/>
<keyword evidence="15 18" id="KW-0472">Membrane</keyword>
<evidence type="ECO:0000256" key="7">
    <source>
        <dbReference type="ARBA" id="ARBA00022448"/>
    </source>
</evidence>
<feature type="domain" description="MRH" evidence="20">
    <location>
        <begin position="29"/>
        <end position="182"/>
    </location>
</feature>
<dbReference type="RefSeq" id="XP_013396759.1">
    <property type="nucleotide sequence ID" value="XM_013541305.1"/>
</dbReference>
<dbReference type="GO" id="GO:0031966">
    <property type="term" value="C:mitochondrial membrane"/>
    <property type="evidence" value="ECO:0007669"/>
    <property type="project" value="UniProtKB-SubCell"/>
</dbReference>
<organism evidence="21 22">
    <name type="scientific">Lingula anatina</name>
    <name type="common">Brachiopod</name>
    <name type="synonym">Lingula unguis</name>
    <dbReference type="NCBI Taxonomy" id="7574"/>
    <lineage>
        <taxon>Eukaryota</taxon>
        <taxon>Metazoa</taxon>
        <taxon>Spiralia</taxon>
        <taxon>Lophotrochozoa</taxon>
        <taxon>Brachiopoda</taxon>
        <taxon>Linguliformea</taxon>
        <taxon>Lingulata</taxon>
        <taxon>Lingulida</taxon>
        <taxon>Linguloidea</taxon>
        <taxon>Lingulidae</taxon>
        <taxon>Lingula</taxon>
    </lineage>
</organism>
<evidence type="ECO:0000256" key="12">
    <source>
        <dbReference type="ARBA" id="ARBA00023006"/>
    </source>
</evidence>
<name>A0A1S3IH01_LINAN</name>
<dbReference type="GO" id="GO:0005802">
    <property type="term" value="C:trans-Golgi network"/>
    <property type="evidence" value="ECO:0007669"/>
    <property type="project" value="TreeGrafter"/>
</dbReference>
<evidence type="ECO:0000256" key="18">
    <source>
        <dbReference type="SAM" id="Phobius"/>
    </source>
</evidence>
<dbReference type="PANTHER" id="PTHR15071">
    <property type="entry name" value="MANNOSE-6-PHOSPHATE RECEPTOR FAMILY MEMBER"/>
    <property type="match status" value="1"/>
</dbReference>
<keyword evidence="8 18" id="KW-0812">Transmembrane</keyword>
<evidence type="ECO:0000256" key="1">
    <source>
        <dbReference type="ARBA" id="ARBA00004304"/>
    </source>
</evidence>
<proteinExistence type="inferred from homology"/>
<evidence type="ECO:0000259" key="20">
    <source>
        <dbReference type="PROSITE" id="PS51914"/>
    </source>
</evidence>
<accession>A0A1S3IH01</accession>
<dbReference type="OrthoDB" id="29460at2759"/>
<comment type="similarity">
    <text evidence="5">Belongs to the ATG27 family.</text>
</comment>
<dbReference type="Pfam" id="PF09451">
    <property type="entry name" value="ATG27"/>
    <property type="match status" value="1"/>
</dbReference>
<keyword evidence="17" id="KW-0968">Cytoplasmic vesicle</keyword>
<dbReference type="PANTHER" id="PTHR15071:SF0">
    <property type="entry name" value="MANNOSE 6-PHOSPHATE RECEPTOR-LIKE PROTEIN 1"/>
    <property type="match status" value="1"/>
</dbReference>
<evidence type="ECO:0000313" key="22">
    <source>
        <dbReference type="RefSeq" id="XP_013396759.1"/>
    </source>
</evidence>
<keyword evidence="11 18" id="KW-1133">Transmembrane helix</keyword>
<evidence type="ECO:0000256" key="6">
    <source>
        <dbReference type="ARBA" id="ARBA00013776"/>
    </source>
</evidence>
<evidence type="ECO:0000256" key="4">
    <source>
        <dbReference type="ARBA" id="ARBA00004472"/>
    </source>
</evidence>
<keyword evidence="12" id="KW-0072">Autophagy</keyword>
<keyword evidence="14" id="KW-0496">Mitochondrion</keyword>
<evidence type="ECO:0000256" key="19">
    <source>
        <dbReference type="SAM" id="SignalP"/>
    </source>
</evidence>
<dbReference type="KEGG" id="lak:106163645"/>
<feature type="signal peptide" evidence="19">
    <location>
        <begin position="1"/>
        <end position="29"/>
    </location>
</feature>
<feature type="transmembrane region" description="Helical" evidence="18">
    <location>
        <begin position="196"/>
        <end position="220"/>
    </location>
</feature>
<evidence type="ECO:0000256" key="14">
    <source>
        <dbReference type="ARBA" id="ARBA00023128"/>
    </source>
</evidence>
<evidence type="ECO:0000313" key="21">
    <source>
        <dbReference type="Proteomes" id="UP000085678"/>
    </source>
</evidence>
<dbReference type="SUPFAM" id="SSF50911">
    <property type="entry name" value="Mannose 6-phosphate receptor domain"/>
    <property type="match status" value="1"/>
</dbReference>
<dbReference type="Proteomes" id="UP000085678">
    <property type="component" value="Unplaced"/>
</dbReference>
<dbReference type="InterPro" id="IPR018939">
    <property type="entry name" value="Autophagy-rel_prot_27"/>
</dbReference>
<protein>
    <recommendedName>
        <fullName evidence="6">Autophagy-related protein 27</fullName>
    </recommendedName>
</protein>
<feature type="chain" id="PRO_5010189774" description="Autophagy-related protein 27" evidence="19">
    <location>
        <begin position="30"/>
        <end position="262"/>
    </location>
</feature>
<evidence type="ECO:0000256" key="13">
    <source>
        <dbReference type="ARBA" id="ARBA00023034"/>
    </source>
</evidence>
<evidence type="ECO:0000256" key="17">
    <source>
        <dbReference type="ARBA" id="ARBA00023329"/>
    </source>
</evidence>